<keyword evidence="2" id="KW-1185">Reference proteome</keyword>
<comment type="caution">
    <text evidence="1">The sequence shown here is derived from an EMBL/GenBank/DDBJ whole genome shotgun (WGS) entry which is preliminary data.</text>
</comment>
<reference evidence="1" key="1">
    <citation type="submission" date="2018-11" db="EMBL/GenBank/DDBJ databases">
        <title>The sequence and de novo assembly of Larimichthys crocea genome using PacBio and Hi-C technologies.</title>
        <authorList>
            <person name="Xu P."/>
            <person name="Chen B."/>
            <person name="Zhou Z."/>
            <person name="Ke Q."/>
            <person name="Wu Y."/>
            <person name="Bai H."/>
            <person name="Pu F."/>
        </authorList>
    </citation>
    <scope>NUCLEOTIDE SEQUENCE</scope>
    <source>
        <tissue evidence="1">Muscle</tissue>
    </source>
</reference>
<evidence type="ECO:0000313" key="2">
    <source>
        <dbReference type="Proteomes" id="UP000793456"/>
    </source>
</evidence>
<evidence type="ECO:0000313" key="1">
    <source>
        <dbReference type="EMBL" id="TMS19507.1"/>
    </source>
</evidence>
<dbReference type="EMBL" id="CM011678">
    <property type="protein sequence ID" value="TMS19507.1"/>
    <property type="molecule type" value="Genomic_DNA"/>
</dbReference>
<name>A0ACD3RIS4_LARCR</name>
<gene>
    <name evidence="1" type="ORF">E3U43_003828</name>
</gene>
<proteinExistence type="predicted"/>
<accession>A0ACD3RIS4</accession>
<dbReference type="Proteomes" id="UP000793456">
    <property type="component" value="Chromosome V"/>
</dbReference>
<organism evidence="1 2">
    <name type="scientific">Larimichthys crocea</name>
    <name type="common">Large yellow croaker</name>
    <name type="synonym">Pseudosciaena crocea</name>
    <dbReference type="NCBI Taxonomy" id="215358"/>
    <lineage>
        <taxon>Eukaryota</taxon>
        <taxon>Metazoa</taxon>
        <taxon>Chordata</taxon>
        <taxon>Craniata</taxon>
        <taxon>Vertebrata</taxon>
        <taxon>Euteleostomi</taxon>
        <taxon>Actinopterygii</taxon>
        <taxon>Neopterygii</taxon>
        <taxon>Teleostei</taxon>
        <taxon>Neoteleostei</taxon>
        <taxon>Acanthomorphata</taxon>
        <taxon>Eupercaria</taxon>
        <taxon>Sciaenidae</taxon>
        <taxon>Larimichthys</taxon>
    </lineage>
</organism>
<sequence length="63" mass="7047">MAPNSDLSGDTQKNTSPMFWTVCRAVPCRAVLRESAYPGQIVYMKARRTSAPLQHVRVNSQHS</sequence>
<protein>
    <submittedName>
        <fullName evidence="1">Uncharacterized protein</fullName>
    </submittedName>
</protein>